<proteinExistence type="predicted"/>
<dbReference type="InterPro" id="IPR016024">
    <property type="entry name" value="ARM-type_fold"/>
</dbReference>
<dbReference type="InterPro" id="IPR013180">
    <property type="entry name" value="CTNNBL1_N"/>
</dbReference>
<evidence type="ECO:0000256" key="2">
    <source>
        <dbReference type="ARBA" id="ARBA00022553"/>
    </source>
</evidence>
<feature type="compositionally biased region" description="Acidic residues" evidence="6">
    <location>
        <begin position="60"/>
        <end position="75"/>
    </location>
</feature>
<keyword evidence="9" id="KW-1185">Reference proteome</keyword>
<dbReference type="GO" id="GO:0005681">
    <property type="term" value="C:spliceosomal complex"/>
    <property type="evidence" value="ECO:0007669"/>
    <property type="project" value="TreeGrafter"/>
</dbReference>
<evidence type="ECO:0000256" key="5">
    <source>
        <dbReference type="ARBA" id="ARBA00023242"/>
    </source>
</evidence>
<dbReference type="Proteomes" id="UP000622797">
    <property type="component" value="Unassembled WGS sequence"/>
</dbReference>
<gene>
    <name evidence="8" type="ORF">FSARC_10627</name>
</gene>
<reference evidence="8" key="1">
    <citation type="journal article" date="2020" name="BMC Genomics">
        <title>Correction to: Identification and distribution of gene clusters required for synthesis of sphingolipid metabolism inhibitors in diverse species of the filamentous fungus Fusarium.</title>
        <authorList>
            <person name="Kim H.S."/>
            <person name="Lohmar J.M."/>
            <person name="Busman M."/>
            <person name="Brown D.W."/>
            <person name="Naumann T.A."/>
            <person name="Divon H.H."/>
            <person name="Lysoe E."/>
            <person name="Uhlig S."/>
            <person name="Proctor R.H."/>
        </authorList>
    </citation>
    <scope>NUCLEOTIDE SEQUENCE</scope>
    <source>
        <strain evidence="8">NRRL 20472</strain>
    </source>
</reference>
<keyword evidence="4" id="KW-0175">Coiled coil</keyword>
<sequence length="580" mass="65034">MFAHSTLDARSPRAFTYNNIKDEIYKSAKISADGSNRHAHVDDEPQDDEDMEAGPAPPPADDEDFGPELPPDDDEGRFFGGGISKQESEILDYVDEADAGKAPEKIDAGWLRKTALNFEKRINKNAELRAKFEDQPQKFISSEADLDDDIKGLSLLSEHPELYPEFVKTGCVASLVSLLTHENTDIAIDAIEIMGELTDEDVAAEDEQWNELVDAMMDADLLGLLVSNFSRLNEDDESDRNGIYHALGVIENLCSRQSVAERVGEDEKLLQWLLQRIQRKEDVVSQNKQYAAEILAILSQMAVANRTQLMRLDAVDLLLQLAAPYRRRDPDRGGEEEEYMENIFAILTCLADEASGKTKFIDAEGVELCLIMLKEGKKSKPPALRLLNHAAGGNSGAEVCQKIVEAGGLKSLFTLFMKTQDHRLAEHLVEIFASMLRLLPANSAERIRTLAKFVEKDYEKISKVIKFRRDYVARLSLAEQQNEAEKAVTTEDDREAAEMEWLSRRIDAGLFTLQTIDAVLAWLVAEDTGAARKIRQVLAERDEQVSVIGRTLKEQLEGLDTTEENQDLRDMLSTLVEFVQ</sequence>
<dbReference type="EMBL" id="JABEXW010000651">
    <property type="protein sequence ID" value="KAF4959802.1"/>
    <property type="molecule type" value="Genomic_DNA"/>
</dbReference>
<dbReference type="SMART" id="SM01156">
    <property type="entry name" value="DUF1716"/>
    <property type="match status" value="1"/>
</dbReference>
<dbReference type="OrthoDB" id="1898821at2759"/>
<organism evidence="8 9">
    <name type="scientific">Fusarium sarcochroum</name>
    <dbReference type="NCBI Taxonomy" id="1208366"/>
    <lineage>
        <taxon>Eukaryota</taxon>
        <taxon>Fungi</taxon>
        <taxon>Dikarya</taxon>
        <taxon>Ascomycota</taxon>
        <taxon>Pezizomycotina</taxon>
        <taxon>Sordariomycetes</taxon>
        <taxon>Hypocreomycetidae</taxon>
        <taxon>Hypocreales</taxon>
        <taxon>Nectriaceae</taxon>
        <taxon>Fusarium</taxon>
        <taxon>Fusarium lateritium species complex</taxon>
    </lineage>
</organism>
<reference evidence="8" key="2">
    <citation type="submission" date="2020-05" db="EMBL/GenBank/DDBJ databases">
        <authorList>
            <person name="Kim H.-S."/>
            <person name="Proctor R.H."/>
            <person name="Brown D.W."/>
        </authorList>
    </citation>
    <scope>NUCLEOTIDE SEQUENCE</scope>
    <source>
        <strain evidence="8">NRRL 20472</strain>
    </source>
</reference>
<evidence type="ECO:0000256" key="4">
    <source>
        <dbReference type="ARBA" id="ARBA00023054"/>
    </source>
</evidence>
<evidence type="ECO:0000256" key="6">
    <source>
        <dbReference type="SAM" id="MobiDB-lite"/>
    </source>
</evidence>
<dbReference type="SUPFAM" id="SSF48371">
    <property type="entry name" value="ARM repeat"/>
    <property type="match status" value="1"/>
</dbReference>
<evidence type="ECO:0000256" key="1">
    <source>
        <dbReference type="ARBA" id="ARBA00004123"/>
    </source>
</evidence>
<dbReference type="GO" id="GO:0010467">
    <property type="term" value="P:gene expression"/>
    <property type="evidence" value="ECO:0007669"/>
    <property type="project" value="UniProtKB-ARBA"/>
</dbReference>
<dbReference type="AlphaFoldDB" id="A0A8H4TL94"/>
<accession>A0A8H4TL94</accession>
<dbReference type="InterPro" id="IPR011989">
    <property type="entry name" value="ARM-like"/>
</dbReference>
<evidence type="ECO:0000313" key="8">
    <source>
        <dbReference type="EMBL" id="KAF4959802.1"/>
    </source>
</evidence>
<feature type="domain" description="Beta-catenin-like protein 1 N-terminal" evidence="7">
    <location>
        <begin position="84"/>
        <end position="191"/>
    </location>
</feature>
<dbReference type="Pfam" id="PF08216">
    <property type="entry name" value="CTNNBL"/>
    <property type="match status" value="1"/>
</dbReference>
<name>A0A8H4TL94_9HYPO</name>
<dbReference type="PANTHER" id="PTHR14978">
    <property type="entry name" value="BETA-CATENIN-LIKE PROTEIN 1 NUCLEAR ASSOCIATED PROTEIN"/>
    <property type="match status" value="1"/>
</dbReference>
<keyword evidence="5" id="KW-0539">Nucleus</keyword>
<comment type="caution">
    <text evidence="8">The sequence shown here is derived from an EMBL/GenBank/DDBJ whole genome shotgun (WGS) entry which is preliminary data.</text>
</comment>
<dbReference type="InterPro" id="IPR039678">
    <property type="entry name" value="CTNNBL1"/>
</dbReference>
<evidence type="ECO:0000259" key="7">
    <source>
        <dbReference type="SMART" id="SM01156"/>
    </source>
</evidence>
<evidence type="ECO:0000313" key="9">
    <source>
        <dbReference type="Proteomes" id="UP000622797"/>
    </source>
</evidence>
<evidence type="ECO:0000256" key="3">
    <source>
        <dbReference type="ARBA" id="ARBA00022737"/>
    </source>
</evidence>
<keyword evidence="2" id="KW-0597">Phosphoprotein</keyword>
<dbReference type="FunFam" id="1.25.10.10:FF:001136">
    <property type="entry name" value="Beta-catenin-like protein 1"/>
    <property type="match status" value="1"/>
</dbReference>
<comment type="subcellular location">
    <subcellularLocation>
        <location evidence="1">Nucleus</location>
    </subcellularLocation>
</comment>
<dbReference type="PANTHER" id="PTHR14978:SF0">
    <property type="entry name" value="BETA-CATENIN-LIKE PROTEIN 1"/>
    <property type="match status" value="1"/>
</dbReference>
<feature type="region of interest" description="Disordered" evidence="6">
    <location>
        <begin position="29"/>
        <end position="81"/>
    </location>
</feature>
<dbReference type="Gene3D" id="1.25.10.10">
    <property type="entry name" value="Leucine-rich Repeat Variant"/>
    <property type="match status" value="1"/>
</dbReference>
<protein>
    <recommendedName>
        <fullName evidence="7">Beta-catenin-like protein 1 N-terminal domain-containing protein</fullName>
    </recommendedName>
</protein>
<keyword evidence="3" id="KW-0677">Repeat</keyword>